<proteinExistence type="predicted"/>
<dbReference type="PROSITE" id="PS51257">
    <property type="entry name" value="PROKAR_LIPOPROTEIN"/>
    <property type="match status" value="1"/>
</dbReference>
<dbReference type="EMBL" id="BAABKX010000001">
    <property type="protein sequence ID" value="GAA5040979.1"/>
    <property type="molecule type" value="Genomic_DNA"/>
</dbReference>
<feature type="region of interest" description="Disordered" evidence="1">
    <location>
        <begin position="28"/>
        <end position="57"/>
    </location>
</feature>
<dbReference type="InterPro" id="IPR006311">
    <property type="entry name" value="TAT_signal"/>
</dbReference>
<organism evidence="2 3">
    <name type="scientific">Haladaptatus pallidirubidus</name>
    <dbReference type="NCBI Taxonomy" id="1008152"/>
    <lineage>
        <taxon>Archaea</taxon>
        <taxon>Methanobacteriati</taxon>
        <taxon>Methanobacteriota</taxon>
        <taxon>Stenosarchaea group</taxon>
        <taxon>Halobacteria</taxon>
        <taxon>Halobacteriales</taxon>
        <taxon>Haladaptataceae</taxon>
        <taxon>Haladaptatus</taxon>
    </lineage>
</organism>
<keyword evidence="3" id="KW-1185">Reference proteome</keyword>
<dbReference type="GeneID" id="68614945"/>
<dbReference type="AlphaFoldDB" id="A0AAV3UB48"/>
<comment type="caution">
    <text evidence="2">The sequence shown here is derived from an EMBL/GenBank/DDBJ whole genome shotgun (WGS) entry which is preliminary data.</text>
</comment>
<dbReference type="RefSeq" id="WP_227774951.1">
    <property type="nucleotide sequence ID" value="NZ_BAABKX010000001.1"/>
</dbReference>
<dbReference type="PROSITE" id="PS51318">
    <property type="entry name" value="TAT"/>
    <property type="match status" value="1"/>
</dbReference>
<evidence type="ECO:0000313" key="3">
    <source>
        <dbReference type="Proteomes" id="UP001501729"/>
    </source>
</evidence>
<evidence type="ECO:0008006" key="4">
    <source>
        <dbReference type="Google" id="ProtNLM"/>
    </source>
</evidence>
<sequence length="91" mass="9436">MEKSRRAFLFTLGTASVGGTAVLGGCAGDGPQDAKADSTGTAGTSQHGTKTTVRSDGKPNLIVTTSAIRAGTEQETTVYEDEDDCPERWKA</sequence>
<dbReference type="Proteomes" id="UP001501729">
    <property type="component" value="Unassembled WGS sequence"/>
</dbReference>
<gene>
    <name evidence="2" type="ORF">GCM10025751_02490</name>
</gene>
<reference evidence="2 3" key="1">
    <citation type="journal article" date="2019" name="Int. J. Syst. Evol. Microbiol.">
        <title>The Global Catalogue of Microorganisms (GCM) 10K type strain sequencing project: providing services to taxonomists for standard genome sequencing and annotation.</title>
        <authorList>
            <consortium name="The Broad Institute Genomics Platform"/>
            <consortium name="The Broad Institute Genome Sequencing Center for Infectious Disease"/>
            <person name="Wu L."/>
            <person name="Ma J."/>
        </authorList>
    </citation>
    <scope>NUCLEOTIDE SEQUENCE [LARGE SCALE GENOMIC DNA]</scope>
    <source>
        <strain evidence="2 3">JCM 17504</strain>
    </source>
</reference>
<protein>
    <recommendedName>
        <fullName evidence="4">TAT (Twin-arginine translocation) pathway signal sequence</fullName>
    </recommendedName>
</protein>
<evidence type="ECO:0000256" key="1">
    <source>
        <dbReference type="SAM" id="MobiDB-lite"/>
    </source>
</evidence>
<feature type="compositionally biased region" description="Polar residues" evidence="1">
    <location>
        <begin position="38"/>
        <end position="54"/>
    </location>
</feature>
<name>A0AAV3UB48_9EURY</name>
<evidence type="ECO:0000313" key="2">
    <source>
        <dbReference type="EMBL" id="GAA5040979.1"/>
    </source>
</evidence>
<accession>A0AAV3UB48</accession>